<evidence type="ECO:0000256" key="5">
    <source>
        <dbReference type="ARBA" id="ARBA00022989"/>
    </source>
</evidence>
<feature type="transmembrane region" description="Helical" evidence="8">
    <location>
        <begin position="28"/>
        <end position="48"/>
    </location>
</feature>
<dbReference type="InterPro" id="IPR002259">
    <property type="entry name" value="Eqnu_transpt"/>
</dbReference>
<evidence type="ECO:0000256" key="2">
    <source>
        <dbReference type="ARBA" id="ARBA00007965"/>
    </source>
</evidence>
<gene>
    <name evidence="9" type="ORF">MICPUCDRAFT_60879</name>
</gene>
<evidence type="ECO:0000256" key="3">
    <source>
        <dbReference type="ARBA" id="ARBA00022448"/>
    </source>
</evidence>
<feature type="transmembrane region" description="Helical" evidence="8">
    <location>
        <begin position="340"/>
        <end position="363"/>
    </location>
</feature>
<evidence type="ECO:0000256" key="4">
    <source>
        <dbReference type="ARBA" id="ARBA00022692"/>
    </source>
</evidence>
<dbReference type="KEGG" id="mpp:MICPUCDRAFT_60879"/>
<keyword evidence="6 8" id="KW-0472">Membrane</keyword>
<comment type="similarity">
    <text evidence="2">Belongs to the SLC29A/ENT transporter (TC 2.A.57) family.</text>
</comment>
<feature type="transmembrane region" description="Helical" evidence="8">
    <location>
        <begin position="418"/>
        <end position="440"/>
    </location>
</feature>
<evidence type="ECO:0000256" key="6">
    <source>
        <dbReference type="ARBA" id="ARBA00023136"/>
    </source>
</evidence>
<dbReference type="PRINTS" id="PR01130">
    <property type="entry name" value="DERENTRNSPRT"/>
</dbReference>
<feature type="transmembrane region" description="Helical" evidence="8">
    <location>
        <begin position="105"/>
        <end position="124"/>
    </location>
</feature>
<evidence type="ECO:0000313" key="10">
    <source>
        <dbReference type="Proteomes" id="UP000001876"/>
    </source>
</evidence>
<reference evidence="9 10" key="1">
    <citation type="journal article" date="2009" name="Science">
        <title>Green evolution and dynamic adaptations revealed by genomes of the marine picoeukaryotes Micromonas.</title>
        <authorList>
            <person name="Worden A.Z."/>
            <person name="Lee J.H."/>
            <person name="Mock T."/>
            <person name="Rouze P."/>
            <person name="Simmons M.P."/>
            <person name="Aerts A.L."/>
            <person name="Allen A.E."/>
            <person name="Cuvelier M.L."/>
            <person name="Derelle E."/>
            <person name="Everett M.V."/>
            <person name="Foulon E."/>
            <person name="Grimwood J."/>
            <person name="Gundlach H."/>
            <person name="Henrissat B."/>
            <person name="Napoli C."/>
            <person name="McDonald S.M."/>
            <person name="Parker M.S."/>
            <person name="Rombauts S."/>
            <person name="Salamov A."/>
            <person name="Von Dassow P."/>
            <person name="Badger J.H."/>
            <person name="Coutinho P.M."/>
            <person name="Demir E."/>
            <person name="Dubchak I."/>
            <person name="Gentemann C."/>
            <person name="Eikrem W."/>
            <person name="Gready J.E."/>
            <person name="John U."/>
            <person name="Lanier W."/>
            <person name="Lindquist E.A."/>
            <person name="Lucas S."/>
            <person name="Mayer K.F."/>
            <person name="Moreau H."/>
            <person name="Not F."/>
            <person name="Otillar R."/>
            <person name="Panaud O."/>
            <person name="Pangilinan J."/>
            <person name="Paulsen I."/>
            <person name="Piegu B."/>
            <person name="Poliakov A."/>
            <person name="Robbens S."/>
            <person name="Schmutz J."/>
            <person name="Toulza E."/>
            <person name="Wyss T."/>
            <person name="Zelensky A."/>
            <person name="Zhou K."/>
            <person name="Armbrust E.V."/>
            <person name="Bhattacharya D."/>
            <person name="Goodenough U.W."/>
            <person name="Van de Peer Y."/>
            <person name="Grigoriev I.V."/>
        </authorList>
    </citation>
    <scope>NUCLEOTIDE SEQUENCE [LARGE SCALE GENOMIC DNA]</scope>
    <source>
        <strain evidence="9 10">CCMP1545</strain>
    </source>
</reference>
<sequence length="442" mass="46230">MSDGDSDAAVDVAENVGDRAPPRDRHDITYVILFLAGAGTLFPWNIFITERAYFDRRLFTPPFARALADSFEGVFAVTYMFANVLALCLVVRAKLIPKLSSFLRVPAPLLGMAILLAATGAFTYDDDASGDAVMATTLITLALMGVLTAFAQGGSFASSSFLPPRYNQAIMSGQAASGVVSSVVARTPFYRHHAAIAAERESVAAFREGEEGDEEDAVIAPLLRDGGESASEERGEDDSRRATRRSAADARSYRAAVFITFAVTLVVFPSVTSSICSASNPATAPPCVARPPGAGIASRLSGDLFAPTMFLLANACDFFGRRAAGAGTGGAGLKSPPRGWVLVVLSIARIALIPPLLMCNVVVEGSWGVRRALAGSDVWPVALVAAMSFTNGHLGSTCMMYGPSFVAPGKRGEEGAKLSLAVIGGLATGSVLSFALTAWLQS</sequence>
<dbReference type="OMA" id="TERAYFD"/>
<dbReference type="AlphaFoldDB" id="C1MZW8"/>
<dbReference type="RefSeq" id="XP_003061291.1">
    <property type="nucleotide sequence ID" value="XM_003061245.1"/>
</dbReference>
<evidence type="ECO:0000256" key="1">
    <source>
        <dbReference type="ARBA" id="ARBA00004141"/>
    </source>
</evidence>
<dbReference type="EMBL" id="GG663743">
    <property type="protein sequence ID" value="EEH54941.1"/>
    <property type="molecule type" value="Genomic_DNA"/>
</dbReference>
<keyword evidence="4 8" id="KW-0812">Transmembrane</keyword>
<accession>C1MZW8</accession>
<dbReference type="GO" id="GO:0005886">
    <property type="term" value="C:plasma membrane"/>
    <property type="evidence" value="ECO:0007669"/>
    <property type="project" value="TreeGrafter"/>
</dbReference>
<organism evidence="10">
    <name type="scientific">Micromonas pusilla (strain CCMP1545)</name>
    <name type="common">Picoplanktonic green alga</name>
    <dbReference type="NCBI Taxonomy" id="564608"/>
    <lineage>
        <taxon>Eukaryota</taxon>
        <taxon>Viridiplantae</taxon>
        <taxon>Chlorophyta</taxon>
        <taxon>Mamiellophyceae</taxon>
        <taxon>Mamiellales</taxon>
        <taxon>Mamiellaceae</taxon>
        <taxon>Micromonas</taxon>
    </lineage>
</organism>
<dbReference type="OrthoDB" id="1856718at2759"/>
<keyword evidence="10" id="KW-1185">Reference proteome</keyword>
<dbReference type="Proteomes" id="UP000001876">
    <property type="component" value="Unassembled WGS sequence"/>
</dbReference>
<protein>
    <submittedName>
        <fullName evidence="9">Equilibrative nucleoside transporter family</fullName>
    </submittedName>
</protein>
<dbReference type="eggNOG" id="KOG1479">
    <property type="taxonomic scope" value="Eukaryota"/>
</dbReference>
<keyword evidence="5 8" id="KW-1133">Transmembrane helix</keyword>
<dbReference type="PIRSF" id="PIRSF016379">
    <property type="entry name" value="ENT"/>
    <property type="match status" value="1"/>
</dbReference>
<feature type="compositionally biased region" description="Basic and acidic residues" evidence="7">
    <location>
        <begin position="225"/>
        <end position="246"/>
    </location>
</feature>
<name>C1MZW8_MICPC</name>
<evidence type="ECO:0000256" key="7">
    <source>
        <dbReference type="SAM" id="MobiDB-lite"/>
    </source>
</evidence>
<evidence type="ECO:0000256" key="8">
    <source>
        <dbReference type="SAM" id="Phobius"/>
    </source>
</evidence>
<feature type="transmembrane region" description="Helical" evidence="8">
    <location>
        <begin position="130"/>
        <end position="151"/>
    </location>
</feature>
<dbReference type="PANTHER" id="PTHR10332">
    <property type="entry name" value="EQUILIBRATIVE NUCLEOSIDE TRANSPORTER"/>
    <property type="match status" value="1"/>
</dbReference>
<evidence type="ECO:0000313" key="9">
    <source>
        <dbReference type="EMBL" id="EEH54941.1"/>
    </source>
</evidence>
<feature type="region of interest" description="Disordered" evidence="7">
    <location>
        <begin position="206"/>
        <end position="246"/>
    </location>
</feature>
<feature type="transmembrane region" description="Helical" evidence="8">
    <location>
        <begin position="253"/>
        <end position="271"/>
    </location>
</feature>
<dbReference type="GeneID" id="9686466"/>
<keyword evidence="3" id="KW-0813">Transport</keyword>
<comment type="subcellular location">
    <subcellularLocation>
        <location evidence="1">Membrane</location>
        <topology evidence="1">Multi-pass membrane protein</topology>
    </subcellularLocation>
</comment>
<proteinExistence type="inferred from homology"/>
<dbReference type="Pfam" id="PF01733">
    <property type="entry name" value="Nucleoside_tran"/>
    <property type="match status" value="1"/>
</dbReference>
<dbReference type="PANTHER" id="PTHR10332:SF10">
    <property type="entry name" value="EQUILIBRATIVE NUCLEOSIDE TRANSPORTER 4"/>
    <property type="match status" value="1"/>
</dbReference>
<dbReference type="GO" id="GO:0005337">
    <property type="term" value="F:nucleoside transmembrane transporter activity"/>
    <property type="evidence" value="ECO:0007669"/>
    <property type="project" value="InterPro"/>
</dbReference>
<feature type="transmembrane region" description="Helical" evidence="8">
    <location>
        <begin position="73"/>
        <end position="93"/>
    </location>
</feature>